<keyword evidence="2" id="KW-1133">Transmembrane helix</keyword>
<keyword evidence="2" id="KW-0472">Membrane</keyword>
<keyword evidence="4" id="KW-1185">Reference proteome</keyword>
<evidence type="ECO:0000313" key="3">
    <source>
        <dbReference type="EMBL" id="PRX15852.1"/>
    </source>
</evidence>
<feature type="region of interest" description="Disordered" evidence="1">
    <location>
        <begin position="115"/>
        <end position="161"/>
    </location>
</feature>
<dbReference type="Proteomes" id="UP000239415">
    <property type="component" value="Unassembled WGS sequence"/>
</dbReference>
<protein>
    <submittedName>
        <fullName evidence="3">Uncharacterized protein</fullName>
    </submittedName>
</protein>
<keyword evidence="2" id="KW-0812">Transmembrane</keyword>
<proteinExistence type="predicted"/>
<feature type="transmembrane region" description="Helical" evidence="2">
    <location>
        <begin position="88"/>
        <end position="108"/>
    </location>
</feature>
<comment type="caution">
    <text evidence="3">The sequence shown here is derived from an EMBL/GenBank/DDBJ whole genome shotgun (WGS) entry which is preliminary data.</text>
</comment>
<feature type="transmembrane region" description="Helical" evidence="2">
    <location>
        <begin position="18"/>
        <end position="36"/>
    </location>
</feature>
<accession>A0A2T0K002</accession>
<sequence length="161" mass="17465">MPAPAIVLLVTKAHRRTVICRVIAVLLAAWSALLALDGPTIEGSSSSNTTYECSPPISYVLSDDARYYWLDPGEVPDWVAAECRSRRIGAAVTIGLFGNIVALLLGFARRPAPPVEQPLPPLPSKPPPQPVRPDEDEDGLWNPGLRQERLRKQQPPGEVSG</sequence>
<evidence type="ECO:0000256" key="1">
    <source>
        <dbReference type="SAM" id="MobiDB-lite"/>
    </source>
</evidence>
<feature type="compositionally biased region" description="Pro residues" evidence="1">
    <location>
        <begin position="115"/>
        <end position="131"/>
    </location>
</feature>
<dbReference type="EMBL" id="PVMZ01000022">
    <property type="protein sequence ID" value="PRX15852.1"/>
    <property type="molecule type" value="Genomic_DNA"/>
</dbReference>
<name>A0A2T0K002_9ACTN</name>
<gene>
    <name evidence="3" type="ORF">CLV67_12292</name>
</gene>
<reference evidence="3 4" key="1">
    <citation type="submission" date="2018-03" db="EMBL/GenBank/DDBJ databases">
        <title>Genomic Encyclopedia of Archaeal and Bacterial Type Strains, Phase II (KMG-II): from individual species to whole genera.</title>
        <authorList>
            <person name="Goeker M."/>
        </authorList>
    </citation>
    <scope>NUCLEOTIDE SEQUENCE [LARGE SCALE GENOMIC DNA]</scope>
    <source>
        <strain evidence="3 4">DSM 43146</strain>
    </source>
</reference>
<dbReference type="AlphaFoldDB" id="A0A2T0K002"/>
<evidence type="ECO:0000313" key="4">
    <source>
        <dbReference type="Proteomes" id="UP000239415"/>
    </source>
</evidence>
<organism evidence="3 4">
    <name type="scientific">Actinoplanes italicus</name>
    <dbReference type="NCBI Taxonomy" id="113567"/>
    <lineage>
        <taxon>Bacteria</taxon>
        <taxon>Bacillati</taxon>
        <taxon>Actinomycetota</taxon>
        <taxon>Actinomycetes</taxon>
        <taxon>Micromonosporales</taxon>
        <taxon>Micromonosporaceae</taxon>
        <taxon>Actinoplanes</taxon>
    </lineage>
</organism>
<evidence type="ECO:0000256" key="2">
    <source>
        <dbReference type="SAM" id="Phobius"/>
    </source>
</evidence>